<name>A0A1D6IWN2_MAIZE</name>
<accession>A0A1D6IWN2</accession>
<protein>
    <submittedName>
        <fullName evidence="1">Uncharacterized protein</fullName>
    </submittedName>
</protein>
<evidence type="ECO:0000313" key="1">
    <source>
        <dbReference type="EMBL" id="AQK40329.1"/>
    </source>
</evidence>
<dbReference type="AlphaFoldDB" id="A0A1D6IWN2"/>
<proteinExistence type="predicted"/>
<dbReference type="EMBL" id="CM000786">
    <property type="protein sequence ID" value="AQK40329.1"/>
    <property type="molecule type" value="Genomic_DNA"/>
</dbReference>
<sequence>MAELPPLLLLALAPCFQPAFPPASSFLCCLQPLAAMAELLFSPAVPLRAGSTKASAPFLPWRAWSRPLRPAPLRPPAPMLGVLLPPPADLHLPAPWPPSSSSSTPHLCPAFFPMEAEPPAPSRDAQKLQQQPLLQPRHGLRLGVLPACVLLRSAHGAC</sequence>
<gene>
    <name evidence="1" type="ORF">ZEAMMB73_Zm00001d023889</name>
</gene>
<organism evidence="1">
    <name type="scientific">Zea mays</name>
    <name type="common">Maize</name>
    <dbReference type="NCBI Taxonomy" id="4577"/>
    <lineage>
        <taxon>Eukaryota</taxon>
        <taxon>Viridiplantae</taxon>
        <taxon>Streptophyta</taxon>
        <taxon>Embryophyta</taxon>
        <taxon>Tracheophyta</taxon>
        <taxon>Spermatophyta</taxon>
        <taxon>Magnoliopsida</taxon>
        <taxon>Liliopsida</taxon>
        <taxon>Poales</taxon>
        <taxon>Poaceae</taxon>
        <taxon>PACMAD clade</taxon>
        <taxon>Panicoideae</taxon>
        <taxon>Andropogonodae</taxon>
        <taxon>Andropogoneae</taxon>
        <taxon>Tripsacinae</taxon>
        <taxon>Zea</taxon>
    </lineage>
</organism>
<reference evidence="1" key="1">
    <citation type="submission" date="2015-12" db="EMBL/GenBank/DDBJ databases">
        <title>Update maize B73 reference genome by single molecule sequencing technologies.</title>
        <authorList>
            <consortium name="Maize Genome Sequencing Project"/>
            <person name="Ware D."/>
        </authorList>
    </citation>
    <scope>NUCLEOTIDE SEQUENCE</scope>
    <source>
        <tissue evidence="1">Seedling</tissue>
    </source>
</reference>
<dbReference type="InParanoid" id="A0A1D6IWN2"/>